<accession>A0ACB9MI64</accession>
<evidence type="ECO:0000313" key="2">
    <source>
        <dbReference type="Proteomes" id="UP000828941"/>
    </source>
</evidence>
<proteinExistence type="predicted"/>
<reference evidence="1 2" key="1">
    <citation type="journal article" date="2022" name="DNA Res.">
        <title>Chromosomal-level genome assembly of the orchid tree Bauhinia variegata (Leguminosae; Cercidoideae) supports the allotetraploid origin hypothesis of Bauhinia.</title>
        <authorList>
            <person name="Zhong Y."/>
            <person name="Chen Y."/>
            <person name="Zheng D."/>
            <person name="Pang J."/>
            <person name="Liu Y."/>
            <person name="Luo S."/>
            <person name="Meng S."/>
            <person name="Qian L."/>
            <person name="Wei D."/>
            <person name="Dai S."/>
            <person name="Zhou R."/>
        </authorList>
    </citation>
    <scope>NUCLEOTIDE SEQUENCE [LARGE SCALE GENOMIC DNA]</scope>
    <source>
        <strain evidence="1">BV-YZ2020</strain>
    </source>
</reference>
<protein>
    <submittedName>
        <fullName evidence="1">Uncharacterized protein</fullName>
    </submittedName>
</protein>
<gene>
    <name evidence="1" type="ORF">L6164_023422</name>
</gene>
<evidence type="ECO:0000313" key="1">
    <source>
        <dbReference type="EMBL" id="KAI4323847.1"/>
    </source>
</evidence>
<keyword evidence="2" id="KW-1185">Reference proteome</keyword>
<comment type="caution">
    <text evidence="1">The sequence shown here is derived from an EMBL/GenBank/DDBJ whole genome shotgun (WGS) entry which is preliminary data.</text>
</comment>
<sequence length="304" mass="34140">MPLAFFMARLPLTTSTKLRAHHIVLKFPVSSTPKLVLGLGVASVDDLKNLGISMTPLVIDWALGSETCESAPNSKEYACSSHNTECEDDIDECIESKPCIRECHNVPGNYCCSCPEDMKEMEHLREQAVTKNLDYEIVALIEECSAILHKKLPPKLEDLGSFTIPCNIGQEHFHKVLCDLGASINLMPLSIFNKLNLGEAKPTTISLLLVDRSIKYPRGIVEDMLVKVNKFIFPADFIVLDMEENQEIPIIWGRPFLATRRALIDVQKGNLTLRVQDEEVTFNILKVIKHPADEECCYRLDSLD</sequence>
<name>A0ACB9MI64_BAUVA</name>
<dbReference type="Proteomes" id="UP000828941">
    <property type="component" value="Chromosome 9"/>
</dbReference>
<dbReference type="EMBL" id="CM039434">
    <property type="protein sequence ID" value="KAI4323847.1"/>
    <property type="molecule type" value="Genomic_DNA"/>
</dbReference>
<organism evidence="1 2">
    <name type="scientific">Bauhinia variegata</name>
    <name type="common">Purple orchid tree</name>
    <name type="synonym">Phanera variegata</name>
    <dbReference type="NCBI Taxonomy" id="167791"/>
    <lineage>
        <taxon>Eukaryota</taxon>
        <taxon>Viridiplantae</taxon>
        <taxon>Streptophyta</taxon>
        <taxon>Embryophyta</taxon>
        <taxon>Tracheophyta</taxon>
        <taxon>Spermatophyta</taxon>
        <taxon>Magnoliopsida</taxon>
        <taxon>eudicotyledons</taxon>
        <taxon>Gunneridae</taxon>
        <taxon>Pentapetalae</taxon>
        <taxon>rosids</taxon>
        <taxon>fabids</taxon>
        <taxon>Fabales</taxon>
        <taxon>Fabaceae</taxon>
        <taxon>Cercidoideae</taxon>
        <taxon>Cercideae</taxon>
        <taxon>Bauhiniinae</taxon>
        <taxon>Bauhinia</taxon>
    </lineage>
</organism>